<evidence type="ECO:0000313" key="2">
    <source>
        <dbReference type="EMBL" id="KAF2807236.1"/>
    </source>
</evidence>
<feature type="compositionally biased region" description="Low complexity" evidence="1">
    <location>
        <begin position="45"/>
        <end position="62"/>
    </location>
</feature>
<keyword evidence="3" id="KW-1185">Reference proteome</keyword>
<gene>
    <name evidence="2 4" type="ORF">BDZ99DRAFT_478741</name>
</gene>
<evidence type="ECO:0000313" key="3">
    <source>
        <dbReference type="Proteomes" id="UP000504636"/>
    </source>
</evidence>
<evidence type="ECO:0000313" key="4">
    <source>
        <dbReference type="RefSeq" id="XP_033574200.1"/>
    </source>
</evidence>
<reference evidence="2 4" key="1">
    <citation type="journal article" date="2020" name="Stud. Mycol.">
        <title>101 Dothideomycetes genomes: a test case for predicting lifestyles and emergence of pathogens.</title>
        <authorList>
            <person name="Haridas S."/>
            <person name="Albert R."/>
            <person name="Binder M."/>
            <person name="Bloem J."/>
            <person name="Labutti K."/>
            <person name="Salamov A."/>
            <person name="Andreopoulos B."/>
            <person name="Baker S."/>
            <person name="Barry K."/>
            <person name="Bills G."/>
            <person name="Bluhm B."/>
            <person name="Cannon C."/>
            <person name="Castanera R."/>
            <person name="Culley D."/>
            <person name="Daum C."/>
            <person name="Ezra D."/>
            <person name="Gonzalez J."/>
            <person name="Henrissat B."/>
            <person name="Kuo A."/>
            <person name="Liang C."/>
            <person name="Lipzen A."/>
            <person name="Lutzoni F."/>
            <person name="Magnuson J."/>
            <person name="Mondo S."/>
            <person name="Nolan M."/>
            <person name="Ohm R."/>
            <person name="Pangilinan J."/>
            <person name="Park H.-J."/>
            <person name="Ramirez L."/>
            <person name="Alfaro M."/>
            <person name="Sun H."/>
            <person name="Tritt A."/>
            <person name="Yoshinaga Y."/>
            <person name="Zwiers L.-H."/>
            <person name="Turgeon B."/>
            <person name="Goodwin S."/>
            <person name="Spatafora J."/>
            <person name="Crous P."/>
            <person name="Grigoriev I."/>
        </authorList>
    </citation>
    <scope>NUCLEOTIDE SEQUENCE</scope>
    <source>
        <strain evidence="2 4">CBS 304.34</strain>
    </source>
</reference>
<dbReference type="EMBL" id="MU003705">
    <property type="protein sequence ID" value="KAF2807236.1"/>
    <property type="molecule type" value="Genomic_DNA"/>
</dbReference>
<name>A0A6A6YEI8_9PEZI</name>
<organism evidence="2">
    <name type="scientific">Mytilinidion resinicola</name>
    <dbReference type="NCBI Taxonomy" id="574789"/>
    <lineage>
        <taxon>Eukaryota</taxon>
        <taxon>Fungi</taxon>
        <taxon>Dikarya</taxon>
        <taxon>Ascomycota</taxon>
        <taxon>Pezizomycotina</taxon>
        <taxon>Dothideomycetes</taxon>
        <taxon>Pleosporomycetidae</taxon>
        <taxon>Mytilinidiales</taxon>
        <taxon>Mytilinidiaceae</taxon>
        <taxon>Mytilinidion</taxon>
    </lineage>
</organism>
<dbReference type="AlphaFoldDB" id="A0A6A6YEI8"/>
<evidence type="ECO:0000256" key="1">
    <source>
        <dbReference type="SAM" id="MobiDB-lite"/>
    </source>
</evidence>
<feature type="region of interest" description="Disordered" evidence="1">
    <location>
        <begin position="167"/>
        <end position="187"/>
    </location>
</feature>
<accession>A0A6A6YEI8</accession>
<dbReference type="RefSeq" id="XP_033574200.1">
    <property type="nucleotide sequence ID" value="XM_033722185.1"/>
</dbReference>
<reference evidence="4" key="3">
    <citation type="submission" date="2025-04" db="UniProtKB">
        <authorList>
            <consortium name="RefSeq"/>
        </authorList>
    </citation>
    <scope>IDENTIFICATION</scope>
    <source>
        <strain evidence="4">CBS 304.34</strain>
    </source>
</reference>
<dbReference type="GeneID" id="54463078"/>
<proteinExistence type="predicted"/>
<dbReference type="Proteomes" id="UP000504636">
    <property type="component" value="Unplaced"/>
</dbReference>
<protein>
    <submittedName>
        <fullName evidence="2 4">Uncharacterized protein</fullName>
    </submittedName>
</protein>
<sequence length="187" mass="20663">MDLMKSLIISGNCSDAPSTPSTETALVDLDLVQSLLFPETRTDLSQVDSNSASPSSQPNPDSTKSAMVPAASKILCECTVEREKLMDTLWKWPQTGVLVLNACDRTCRFCLEGMGYKVSSRNKQQRNNLSELVHHIMDFHILPGKRRGHPPNMPGLIVSGHVHHIHRVGDPTHAPDPVQGHPDKKRK</sequence>
<feature type="region of interest" description="Disordered" evidence="1">
    <location>
        <begin position="43"/>
        <end position="66"/>
    </location>
</feature>
<reference evidence="4" key="2">
    <citation type="submission" date="2020-04" db="EMBL/GenBank/DDBJ databases">
        <authorList>
            <consortium name="NCBI Genome Project"/>
        </authorList>
    </citation>
    <scope>NUCLEOTIDE SEQUENCE</scope>
    <source>
        <strain evidence="4">CBS 304.34</strain>
    </source>
</reference>